<dbReference type="EMBL" id="JAENGY010002509">
    <property type="protein sequence ID" value="KAG6944005.1"/>
    <property type="molecule type" value="Genomic_DNA"/>
</dbReference>
<feature type="signal peptide" evidence="1">
    <location>
        <begin position="1"/>
        <end position="26"/>
    </location>
</feature>
<dbReference type="Pfam" id="PF13843">
    <property type="entry name" value="DDE_Tnp_1_7"/>
    <property type="match status" value="1"/>
</dbReference>
<gene>
    <name evidence="3" type="ORF">JG688_00017319</name>
</gene>
<accession>A0A8J5IE24</accession>
<evidence type="ECO:0000313" key="3">
    <source>
        <dbReference type="EMBL" id="KAG6944005.1"/>
    </source>
</evidence>
<organism evidence="3 4">
    <name type="scientific">Phytophthora aleatoria</name>
    <dbReference type="NCBI Taxonomy" id="2496075"/>
    <lineage>
        <taxon>Eukaryota</taxon>
        <taxon>Sar</taxon>
        <taxon>Stramenopiles</taxon>
        <taxon>Oomycota</taxon>
        <taxon>Peronosporomycetes</taxon>
        <taxon>Peronosporales</taxon>
        <taxon>Peronosporaceae</taxon>
        <taxon>Phytophthora</taxon>
    </lineage>
</organism>
<dbReference type="PANTHER" id="PTHR46599:SF3">
    <property type="entry name" value="PIGGYBAC TRANSPOSABLE ELEMENT-DERIVED PROTEIN 4"/>
    <property type="match status" value="1"/>
</dbReference>
<reference evidence="3" key="1">
    <citation type="submission" date="2021-01" db="EMBL/GenBank/DDBJ databases">
        <title>Phytophthora aleatoria, a newly-described species from Pinus radiata is distinct from Phytophthora cactorum isolates based on comparative genomics.</title>
        <authorList>
            <person name="Mcdougal R."/>
            <person name="Panda P."/>
            <person name="Williams N."/>
            <person name="Studholme D.J."/>
        </authorList>
    </citation>
    <scope>NUCLEOTIDE SEQUENCE</scope>
    <source>
        <strain evidence="3">NZFS 4037</strain>
    </source>
</reference>
<proteinExistence type="predicted"/>
<protein>
    <recommendedName>
        <fullName evidence="2">PiggyBac transposable element-derived protein domain-containing protein</fullName>
    </recommendedName>
</protein>
<dbReference type="Proteomes" id="UP000709295">
    <property type="component" value="Unassembled WGS sequence"/>
</dbReference>
<dbReference type="InterPro" id="IPR029526">
    <property type="entry name" value="PGBD"/>
</dbReference>
<keyword evidence="1" id="KW-0732">Signal</keyword>
<feature type="domain" description="PiggyBac transposable element-derived protein" evidence="2">
    <location>
        <begin position="192"/>
        <end position="352"/>
    </location>
</feature>
<evidence type="ECO:0000259" key="2">
    <source>
        <dbReference type="Pfam" id="PF13843"/>
    </source>
</evidence>
<comment type="caution">
    <text evidence="3">The sequence shown here is derived from an EMBL/GenBank/DDBJ whole genome shotgun (WGS) entry which is preliminary data.</text>
</comment>
<dbReference type="PANTHER" id="PTHR46599">
    <property type="entry name" value="PIGGYBAC TRANSPOSABLE ELEMENT-DERIVED PROTEIN 4"/>
    <property type="match status" value="1"/>
</dbReference>
<dbReference type="AlphaFoldDB" id="A0A8J5IE24"/>
<evidence type="ECO:0000256" key="1">
    <source>
        <dbReference type="SAM" id="SignalP"/>
    </source>
</evidence>
<sequence length="359" mass="39926">MAATPSVELLHCVLAAMLMAVKFTVATDLATSYLEHYSTTVLSVEYNLLSTARVLMAVSLVVTLASSFRLHDTLMAELAGSLELASMAEKESHYDDDDIISEEEDTDEAIVGGEYVYDDETQTIADNDTADEDSDEDLENEEPGITAGIHASGADCDPVAANYIHNLASSSGLYLPEHKKIEKAYTTNGELGLFSLFITKEFRRRIQRWTNEGLSLRGHQVTSENEFDAYIGLELAMSICSLNDIAEFWSEKTFIDQRDFSDTMSRNRFQAIRARVKFHPLDATAGYGADPLWHSRVLMEHMQTKFAELAIPFGTSSLDENSVRTKARTRAKSFIPSKPDKYGIQFYAVVACSLRQGFS</sequence>
<keyword evidence="4" id="KW-1185">Reference proteome</keyword>
<evidence type="ECO:0000313" key="4">
    <source>
        <dbReference type="Proteomes" id="UP000709295"/>
    </source>
</evidence>
<name>A0A8J5IE24_9STRA</name>
<feature type="chain" id="PRO_5035159733" description="PiggyBac transposable element-derived protein domain-containing protein" evidence="1">
    <location>
        <begin position="27"/>
        <end position="359"/>
    </location>
</feature>